<gene>
    <name evidence="1" type="ORF">O6H91_10G107600</name>
</gene>
<comment type="caution">
    <text evidence="1">The sequence shown here is derived from an EMBL/GenBank/DDBJ whole genome shotgun (WGS) entry which is preliminary data.</text>
</comment>
<evidence type="ECO:0000313" key="1">
    <source>
        <dbReference type="EMBL" id="KAJ7542458.1"/>
    </source>
</evidence>
<dbReference type="EMBL" id="CM055101">
    <property type="protein sequence ID" value="KAJ7542458.1"/>
    <property type="molecule type" value="Genomic_DNA"/>
</dbReference>
<accession>A0ACC2CKD3</accession>
<keyword evidence="2" id="KW-1185">Reference proteome</keyword>
<name>A0ACC2CKD3_DIPCM</name>
<dbReference type="Proteomes" id="UP001162992">
    <property type="component" value="Chromosome 10"/>
</dbReference>
<sequence>MSTVSLSLASRQLEGLTEEERRALRGSKFASSPLEPADAAKGSQPRGLLSGKGLGRLAHPGGALATNKAAALSKFLKRKLDGAAGASSLDPALVEVAVNNAKASLIGGVSARSKVRVRHVESFSDVEEDAEDQMKSMKQKHGDSQNQNSQAESAKITLNSQKKRRWLKKKKRVSNVKKHLPAK</sequence>
<protein>
    <submittedName>
        <fullName evidence="1">Uncharacterized protein</fullName>
    </submittedName>
</protein>
<evidence type="ECO:0000313" key="2">
    <source>
        <dbReference type="Proteomes" id="UP001162992"/>
    </source>
</evidence>
<organism evidence="1 2">
    <name type="scientific">Diphasiastrum complanatum</name>
    <name type="common">Issler's clubmoss</name>
    <name type="synonym">Lycopodium complanatum</name>
    <dbReference type="NCBI Taxonomy" id="34168"/>
    <lineage>
        <taxon>Eukaryota</taxon>
        <taxon>Viridiplantae</taxon>
        <taxon>Streptophyta</taxon>
        <taxon>Embryophyta</taxon>
        <taxon>Tracheophyta</taxon>
        <taxon>Lycopodiopsida</taxon>
        <taxon>Lycopodiales</taxon>
        <taxon>Lycopodiaceae</taxon>
        <taxon>Lycopodioideae</taxon>
        <taxon>Diphasiastrum</taxon>
    </lineage>
</organism>
<proteinExistence type="predicted"/>
<reference evidence="2" key="1">
    <citation type="journal article" date="2024" name="Proc. Natl. Acad. Sci. U.S.A.">
        <title>Extraordinary preservation of gene collinearity over three hundred million years revealed in homosporous lycophytes.</title>
        <authorList>
            <person name="Li C."/>
            <person name="Wickell D."/>
            <person name="Kuo L.Y."/>
            <person name="Chen X."/>
            <person name="Nie B."/>
            <person name="Liao X."/>
            <person name="Peng D."/>
            <person name="Ji J."/>
            <person name="Jenkins J."/>
            <person name="Williams M."/>
            <person name="Shu S."/>
            <person name="Plott C."/>
            <person name="Barry K."/>
            <person name="Rajasekar S."/>
            <person name="Grimwood J."/>
            <person name="Han X."/>
            <person name="Sun S."/>
            <person name="Hou Z."/>
            <person name="He W."/>
            <person name="Dai G."/>
            <person name="Sun C."/>
            <person name="Schmutz J."/>
            <person name="Leebens-Mack J.H."/>
            <person name="Li F.W."/>
            <person name="Wang L."/>
        </authorList>
    </citation>
    <scope>NUCLEOTIDE SEQUENCE [LARGE SCALE GENOMIC DNA]</scope>
    <source>
        <strain evidence="2">cv. PW_Plant_1</strain>
    </source>
</reference>